<comment type="similarity">
    <text evidence="8 9">Belongs to the TonB-dependent receptor family.</text>
</comment>
<gene>
    <name evidence="13" type="ORF">GCM10011614_30620</name>
</gene>
<evidence type="ECO:0000256" key="2">
    <source>
        <dbReference type="ARBA" id="ARBA00022448"/>
    </source>
</evidence>
<feature type="chain" id="PRO_5037041880" evidence="10">
    <location>
        <begin position="19"/>
        <end position="961"/>
    </location>
</feature>
<dbReference type="Gene3D" id="2.40.170.20">
    <property type="entry name" value="TonB-dependent receptor, beta-barrel domain"/>
    <property type="match status" value="1"/>
</dbReference>
<proteinExistence type="inferred from homology"/>
<keyword evidence="7 8" id="KW-0998">Cell outer membrane</keyword>
<evidence type="ECO:0000256" key="4">
    <source>
        <dbReference type="ARBA" id="ARBA00022692"/>
    </source>
</evidence>
<evidence type="ECO:0000256" key="5">
    <source>
        <dbReference type="ARBA" id="ARBA00023077"/>
    </source>
</evidence>
<protein>
    <submittedName>
        <fullName evidence="13">TonB-dependent receptor</fullName>
    </submittedName>
</protein>
<keyword evidence="5 9" id="KW-0798">TonB box</keyword>
<evidence type="ECO:0000256" key="1">
    <source>
        <dbReference type="ARBA" id="ARBA00004571"/>
    </source>
</evidence>
<sequence>MAALAVALGVAGAPVAWAQDTPPQDAAEAAQPANDIVVTGSRIQRSGFDTPTPVTAIAAEALTKAAPSNLPDALNQLPQFKNSQSPASRERITVNSQVQVGNFLNLRGLQPQRTLVLLDGVRVPPTAPNGAVSIDTLPQALVQRVDVVTGGASAVYGSDAVVGVVNFVLNKKFTGLQLTAQNGISTYGDAHSYKLGATGGLSLMDDRLHILASVERNSSGKVSRFDKRPLAKAGKNYCTIGTGTEASPYTLLEGCHSQIATYGGLIGGTATPAALKGKQFLPDGTIAAFNPGGAGGVGGDGAVLPTSQDLIAPLETWQTFGRIAYEFSPAISAHVQGSWSEAVNGRYDHGATVLTGGTAQGLIIQSDNYFLRPEVRALMTPGSTFTLGRWVDPEVAKAMGKNDLPIPTTKQTSRSLMLNAGLEGSIGGSWKWDANYVHGETKFHSDTHEVNMLKLFAAVDSVNDGAGNPVCRVSITNPGLYPGCVAFNPFGVGAPSDEAIDYVFAHSIWSVKNRMDSGSVNLTGKLFNTWAGPVSVAVGGEIRKQSLLQTSNADPGVPIDLTGLRGLPAFPVRFNTVNVGSAKGSVNVKELYGEIEVPLARDMPFLKSLNVSGAARYTDYSTSGGVTTWKLGADYQPFSDLRLRITKSRDIRAPSLYDLFAGDQQSLRVIVDPHTGVSKPVISVVTGNNTLTPEIGNTLTFGGVYRPSWLPGLGLSVDAYDIKIKDAITSIDPVVALQSCEDSGGTGPTCSLIDRPLPFSDHSADNFPNSITQLPINVATLRQRGIDFELNYALDAAELIPGANGKFQVHGLLSHIYDFKTDLGLNQPIQQSAGYRTIPKWSGSVSVSYDSEKFGIFIQERFTGSYKMALYKRLDTGADGQHFANADHAPNIGYTDVTITARPLADNPRAELFLTINNLFNAKAPVLFPSAANSVNLYYPTVRSTYDIMGRYFTAGVRVKL</sequence>
<dbReference type="PROSITE" id="PS52016">
    <property type="entry name" value="TONB_DEPENDENT_REC_3"/>
    <property type="match status" value="1"/>
</dbReference>
<name>A0A918PJU1_9SPHN</name>
<keyword evidence="3 8" id="KW-1134">Transmembrane beta strand</keyword>
<dbReference type="Gene3D" id="2.170.130.10">
    <property type="entry name" value="TonB-dependent receptor, plug domain"/>
    <property type="match status" value="1"/>
</dbReference>
<dbReference type="AlphaFoldDB" id="A0A918PJU1"/>
<evidence type="ECO:0000259" key="11">
    <source>
        <dbReference type="Pfam" id="PF00593"/>
    </source>
</evidence>
<dbReference type="InterPro" id="IPR036942">
    <property type="entry name" value="Beta-barrel_TonB_sf"/>
</dbReference>
<dbReference type="InterPro" id="IPR037066">
    <property type="entry name" value="Plug_dom_sf"/>
</dbReference>
<evidence type="ECO:0000256" key="6">
    <source>
        <dbReference type="ARBA" id="ARBA00023136"/>
    </source>
</evidence>
<dbReference type="Pfam" id="PF00593">
    <property type="entry name" value="TonB_dep_Rec_b-barrel"/>
    <property type="match status" value="1"/>
</dbReference>
<keyword evidence="14" id="KW-1185">Reference proteome</keyword>
<dbReference type="InterPro" id="IPR000531">
    <property type="entry name" value="Beta-barrel_TonB"/>
</dbReference>
<keyword evidence="4 8" id="KW-0812">Transmembrane</keyword>
<dbReference type="InterPro" id="IPR039426">
    <property type="entry name" value="TonB-dep_rcpt-like"/>
</dbReference>
<reference evidence="13" key="1">
    <citation type="journal article" date="2014" name="Int. J. Syst. Evol. Microbiol.">
        <title>Complete genome sequence of Corynebacterium casei LMG S-19264T (=DSM 44701T), isolated from a smear-ripened cheese.</title>
        <authorList>
            <consortium name="US DOE Joint Genome Institute (JGI-PGF)"/>
            <person name="Walter F."/>
            <person name="Albersmeier A."/>
            <person name="Kalinowski J."/>
            <person name="Ruckert C."/>
        </authorList>
    </citation>
    <scope>NUCLEOTIDE SEQUENCE</scope>
    <source>
        <strain evidence="13">KCTC 32255</strain>
    </source>
</reference>
<dbReference type="SUPFAM" id="SSF56935">
    <property type="entry name" value="Porins"/>
    <property type="match status" value="1"/>
</dbReference>
<dbReference type="InterPro" id="IPR012910">
    <property type="entry name" value="Plug_dom"/>
</dbReference>
<keyword evidence="6 8" id="KW-0472">Membrane</keyword>
<organism evidence="13 14">
    <name type="scientific">Novosphingobium colocasiae</name>
    <dbReference type="NCBI Taxonomy" id="1256513"/>
    <lineage>
        <taxon>Bacteria</taxon>
        <taxon>Pseudomonadati</taxon>
        <taxon>Pseudomonadota</taxon>
        <taxon>Alphaproteobacteria</taxon>
        <taxon>Sphingomonadales</taxon>
        <taxon>Sphingomonadaceae</taxon>
        <taxon>Novosphingobium</taxon>
    </lineage>
</organism>
<evidence type="ECO:0000256" key="3">
    <source>
        <dbReference type="ARBA" id="ARBA00022452"/>
    </source>
</evidence>
<dbReference type="Pfam" id="PF07715">
    <property type="entry name" value="Plug"/>
    <property type="match status" value="1"/>
</dbReference>
<evidence type="ECO:0000259" key="12">
    <source>
        <dbReference type="Pfam" id="PF07715"/>
    </source>
</evidence>
<comment type="subcellular location">
    <subcellularLocation>
        <location evidence="1 8">Cell outer membrane</location>
        <topology evidence="1 8">Multi-pass membrane protein</topology>
    </subcellularLocation>
</comment>
<dbReference type="PANTHER" id="PTHR47234">
    <property type="match status" value="1"/>
</dbReference>
<evidence type="ECO:0000313" key="14">
    <source>
        <dbReference type="Proteomes" id="UP000648075"/>
    </source>
</evidence>
<evidence type="ECO:0000256" key="10">
    <source>
        <dbReference type="SAM" id="SignalP"/>
    </source>
</evidence>
<keyword evidence="10" id="KW-0732">Signal</keyword>
<dbReference type="PANTHER" id="PTHR47234:SF3">
    <property type="entry name" value="SECRETIN_TONB SHORT N-TERMINAL DOMAIN-CONTAINING PROTEIN"/>
    <property type="match status" value="1"/>
</dbReference>
<reference evidence="13" key="2">
    <citation type="submission" date="2020-09" db="EMBL/GenBank/DDBJ databases">
        <authorList>
            <person name="Sun Q."/>
            <person name="Kim S."/>
        </authorList>
    </citation>
    <scope>NUCLEOTIDE SEQUENCE</scope>
    <source>
        <strain evidence="13">KCTC 32255</strain>
    </source>
</reference>
<keyword evidence="2 8" id="KW-0813">Transport</keyword>
<dbReference type="GO" id="GO:0009279">
    <property type="term" value="C:cell outer membrane"/>
    <property type="evidence" value="ECO:0007669"/>
    <property type="project" value="UniProtKB-SubCell"/>
</dbReference>
<evidence type="ECO:0000313" key="13">
    <source>
        <dbReference type="EMBL" id="GGZ13326.1"/>
    </source>
</evidence>
<accession>A0A918PJU1</accession>
<dbReference type="EMBL" id="BMZA01000015">
    <property type="protein sequence ID" value="GGZ13326.1"/>
    <property type="molecule type" value="Genomic_DNA"/>
</dbReference>
<dbReference type="Proteomes" id="UP000648075">
    <property type="component" value="Unassembled WGS sequence"/>
</dbReference>
<feature type="domain" description="TonB-dependent receptor-like beta-barrel" evidence="11">
    <location>
        <begin position="415"/>
        <end position="919"/>
    </location>
</feature>
<keyword evidence="13" id="KW-0675">Receptor</keyword>
<evidence type="ECO:0000256" key="8">
    <source>
        <dbReference type="PROSITE-ProRule" id="PRU01360"/>
    </source>
</evidence>
<evidence type="ECO:0000256" key="9">
    <source>
        <dbReference type="RuleBase" id="RU003357"/>
    </source>
</evidence>
<comment type="caution">
    <text evidence="13">The sequence shown here is derived from an EMBL/GenBank/DDBJ whole genome shotgun (WGS) entry which is preliminary data.</text>
</comment>
<feature type="domain" description="TonB-dependent receptor plug" evidence="12">
    <location>
        <begin position="49"/>
        <end position="164"/>
    </location>
</feature>
<evidence type="ECO:0000256" key="7">
    <source>
        <dbReference type="ARBA" id="ARBA00023237"/>
    </source>
</evidence>
<feature type="signal peptide" evidence="10">
    <location>
        <begin position="1"/>
        <end position="18"/>
    </location>
</feature>